<proteinExistence type="predicted"/>
<protein>
    <recommendedName>
        <fullName evidence="5">DUF4012 domain-containing protein</fullName>
    </recommendedName>
</protein>
<dbReference type="AlphaFoldDB" id="A0A328HEQ9"/>
<evidence type="ECO:0008006" key="5">
    <source>
        <dbReference type="Google" id="ProtNLM"/>
    </source>
</evidence>
<reference evidence="3 4" key="1">
    <citation type="submission" date="2018-04" db="EMBL/GenBank/DDBJ databases">
        <title>Bacteria isolated from cave deposits of Manipur.</title>
        <authorList>
            <person name="Sahoo D."/>
            <person name="Sarangthem I."/>
            <person name="Nandeibam J."/>
        </authorList>
    </citation>
    <scope>NUCLEOTIDE SEQUENCE [LARGE SCALE GENOMIC DNA]</scope>
    <source>
        <strain evidence="4">mrc11</strain>
    </source>
</reference>
<sequence>MDIPRPRAGVEVPELQDDASSAGDVLPANHPKPRRRLPLLATGVAVLLVLALGSATWLGLKAAAISDDLNAANQLVPKLRNHVLADDARAAAITATELQEHTSRARDAATDPIWTMAGAVPWLGANFQATSEIAVSADDVAKLGAAPLVSIFKTLDWKSLLPSEKGLNLRPLSAAQPRLSSAAQAVRQSSDRLNGINADRLMPQISTPLIHAREQLSSLRDGLDSAADAASVLPAMLGEQSSRRYLLLIQNNAESRATGGIPGALAVLNIDKGKLSLDSQTSASAMGAFNPVVATDPEQTRIFSIRLGKFMQDVNLTPDFPTAAQTARTMWKAETGEQLDGVLSIDPIVLSYILDATGPVQVNDPHFREFSHGSLPEELTSKNVVPTLLSDVYSKISEPELQDVYFAGVAQEVFAKLSAGSGDTTKLIDGLSRGASEGRVLLWSSKGEEEAVISKYPLGGSITGTSISPAQFGAYFNDGTGAKMDYHVKRTVQLIEECPANGYSEVKVRITSTNTAPKDAGTSLPAYVTGGGVFGVPAGSVQTNIIAYGPVQSNVETAFVAGKKTGFASYRHSGRPVGSVTLRLAPGETQTVEFIFGKIVQHTEPKLSVTPTVQPLKDVVLDTVAAKCAPDA</sequence>
<evidence type="ECO:0000313" key="3">
    <source>
        <dbReference type="EMBL" id="RAM36987.1"/>
    </source>
</evidence>
<keyword evidence="2" id="KW-0472">Membrane</keyword>
<keyword evidence="2" id="KW-0812">Transmembrane</keyword>
<dbReference type="EMBL" id="QLNP01000079">
    <property type="protein sequence ID" value="RAM36987.1"/>
    <property type="molecule type" value="Genomic_DNA"/>
</dbReference>
<feature type="region of interest" description="Disordered" evidence="1">
    <location>
        <begin position="1"/>
        <end position="32"/>
    </location>
</feature>
<dbReference type="OrthoDB" id="3203519at2"/>
<gene>
    <name evidence="3" type="ORF">DBZ45_12515</name>
</gene>
<dbReference type="InterPro" id="IPR025101">
    <property type="entry name" value="DUF4012"/>
</dbReference>
<evidence type="ECO:0000313" key="4">
    <source>
        <dbReference type="Proteomes" id="UP000249166"/>
    </source>
</evidence>
<feature type="transmembrane region" description="Helical" evidence="2">
    <location>
        <begin position="39"/>
        <end position="60"/>
    </location>
</feature>
<evidence type="ECO:0000256" key="2">
    <source>
        <dbReference type="SAM" id="Phobius"/>
    </source>
</evidence>
<keyword evidence="2" id="KW-1133">Transmembrane helix</keyword>
<dbReference type="Proteomes" id="UP000249166">
    <property type="component" value="Unassembled WGS sequence"/>
</dbReference>
<name>A0A328HEQ9_ARTGO</name>
<evidence type="ECO:0000256" key="1">
    <source>
        <dbReference type="SAM" id="MobiDB-lite"/>
    </source>
</evidence>
<dbReference type="Pfam" id="PF13196">
    <property type="entry name" value="DUF4012"/>
    <property type="match status" value="1"/>
</dbReference>
<comment type="caution">
    <text evidence="3">The sequence shown here is derived from an EMBL/GenBank/DDBJ whole genome shotgun (WGS) entry which is preliminary data.</text>
</comment>
<accession>A0A328HEQ9</accession>
<organism evidence="3 4">
    <name type="scientific">Arthrobacter globiformis</name>
    <dbReference type="NCBI Taxonomy" id="1665"/>
    <lineage>
        <taxon>Bacteria</taxon>
        <taxon>Bacillati</taxon>
        <taxon>Actinomycetota</taxon>
        <taxon>Actinomycetes</taxon>
        <taxon>Micrococcales</taxon>
        <taxon>Micrococcaceae</taxon>
        <taxon>Arthrobacter</taxon>
    </lineage>
</organism>